<dbReference type="Proteomes" id="UP001156560">
    <property type="component" value="Chromosome 2"/>
</dbReference>
<dbReference type="AlphaFoldDB" id="A0AA47JMG9"/>
<reference evidence="1" key="1">
    <citation type="submission" date="2022-12" db="EMBL/GenBank/DDBJ databases">
        <title>Vibrio parahaemolyticus become highly virulent by producing novel Tc toxins.</title>
        <authorList>
            <person name="Yang F."/>
            <person name="You Y."/>
            <person name="Lai Q."/>
            <person name="Xu L."/>
            <person name="Li F."/>
        </authorList>
    </citation>
    <scope>NUCLEOTIDE SEQUENCE</scope>
    <source>
        <strain evidence="1">Vp-HL-202005</strain>
    </source>
</reference>
<dbReference type="EMBL" id="CP114195">
    <property type="protein sequence ID" value="WAT93349.1"/>
    <property type="molecule type" value="Genomic_DNA"/>
</dbReference>
<organism evidence="1 2">
    <name type="scientific">Vibrio parahaemolyticus</name>
    <dbReference type="NCBI Taxonomy" id="670"/>
    <lineage>
        <taxon>Bacteria</taxon>
        <taxon>Pseudomonadati</taxon>
        <taxon>Pseudomonadota</taxon>
        <taxon>Gammaproteobacteria</taxon>
        <taxon>Vibrionales</taxon>
        <taxon>Vibrionaceae</taxon>
        <taxon>Vibrio</taxon>
    </lineage>
</organism>
<protein>
    <submittedName>
        <fullName evidence="1">DUF2913 family protein</fullName>
    </submittedName>
</protein>
<proteinExistence type="predicted"/>
<name>A0AA47JMG9_VIBPH</name>
<gene>
    <name evidence="1" type="ORF">O1Q84_20360</name>
</gene>
<dbReference type="RefSeq" id="WP_031428068.1">
    <property type="nucleotide sequence ID" value="NZ_CP034286.1"/>
</dbReference>
<evidence type="ECO:0000313" key="1">
    <source>
        <dbReference type="EMBL" id="WAT93349.1"/>
    </source>
</evidence>
<sequence length="200" mass="23286">MSDLKDLHYYRTFHTLVLHALLHLLSTVSMSNRYVPASKRNDILIKYLKPKLKDKAFSHLKKDIRLMLNIAKSKQGNLEKRLYELHALADECKPTDLSKLMELLVYLNDEVNIDSKVYEEGQETLPNVLYMLESHIDHCFDDNEMQVAPVSMFIQNPTPSELIQTINEFNKLTCEMKQWDKNTNHVHLLLHPIGVKTNLA</sequence>
<evidence type="ECO:0000313" key="2">
    <source>
        <dbReference type="Proteomes" id="UP001156560"/>
    </source>
</evidence>
<dbReference type="Pfam" id="PF11140">
    <property type="entry name" value="DUF2913"/>
    <property type="match status" value="1"/>
</dbReference>
<accession>A0AA47JMG9</accession>
<dbReference type="InterPro" id="IPR021316">
    <property type="entry name" value="DUF2913"/>
</dbReference>